<dbReference type="PANTHER" id="PTHR21666">
    <property type="entry name" value="PEPTIDASE-RELATED"/>
    <property type="match status" value="1"/>
</dbReference>
<reference evidence="5" key="1">
    <citation type="submission" date="2017-06" db="EMBL/GenBank/DDBJ databases">
        <title>Whole genome sequence of Laribacter hongkongensis LHGZ1.</title>
        <authorList>
            <person name="Chen D."/>
            <person name="Wu H."/>
            <person name="Chen J."/>
        </authorList>
    </citation>
    <scope>NUCLEOTIDE SEQUENCE [LARGE SCALE GENOMIC DNA]</scope>
    <source>
        <strain evidence="5">LHGZ1</strain>
    </source>
</reference>
<dbReference type="SUPFAM" id="SSF51261">
    <property type="entry name" value="Duplicated hybrid motif"/>
    <property type="match status" value="1"/>
</dbReference>
<dbReference type="CDD" id="cd00118">
    <property type="entry name" value="LysM"/>
    <property type="match status" value="1"/>
</dbReference>
<evidence type="ECO:0000256" key="1">
    <source>
        <dbReference type="ARBA" id="ARBA00038420"/>
    </source>
</evidence>
<feature type="chain" id="PRO_5043534249" evidence="3">
    <location>
        <begin position="18"/>
        <end position="233"/>
    </location>
</feature>
<dbReference type="OrthoDB" id="9795421at2"/>
<accession>A0A248LIM6</accession>
<evidence type="ECO:0000256" key="2">
    <source>
        <dbReference type="SAM" id="MobiDB-lite"/>
    </source>
</evidence>
<name>A0A248LIM6_9NEIS</name>
<feature type="region of interest" description="Disordered" evidence="2">
    <location>
        <begin position="81"/>
        <end position="116"/>
    </location>
</feature>
<evidence type="ECO:0000313" key="4">
    <source>
        <dbReference type="EMBL" id="ASJ24033.1"/>
    </source>
</evidence>
<dbReference type="InterPro" id="IPR036779">
    <property type="entry name" value="LysM_dom_sf"/>
</dbReference>
<dbReference type="GO" id="GO:0032153">
    <property type="term" value="C:cell division site"/>
    <property type="evidence" value="ECO:0007669"/>
    <property type="project" value="TreeGrafter"/>
</dbReference>
<dbReference type="Gene3D" id="2.70.70.10">
    <property type="entry name" value="Glucose Permease (Domain IIA)"/>
    <property type="match status" value="1"/>
</dbReference>
<dbReference type="Pfam" id="PF01476">
    <property type="entry name" value="LysM"/>
    <property type="match status" value="1"/>
</dbReference>
<dbReference type="RefSeq" id="WP_012696564.1">
    <property type="nucleotide sequence ID" value="NZ_CP022115.1"/>
</dbReference>
<feature type="compositionally biased region" description="Low complexity" evidence="2">
    <location>
        <begin position="84"/>
        <end position="96"/>
    </location>
</feature>
<proteinExistence type="inferred from homology"/>
<gene>
    <name evidence="4" type="ORF">LHGZ1_1202</name>
</gene>
<dbReference type="GO" id="GO:0009279">
    <property type="term" value="C:cell outer membrane"/>
    <property type="evidence" value="ECO:0007669"/>
    <property type="project" value="TreeGrafter"/>
</dbReference>
<dbReference type="SMART" id="SM00257">
    <property type="entry name" value="LysM"/>
    <property type="match status" value="1"/>
</dbReference>
<keyword evidence="3" id="KW-0732">Signal</keyword>
<dbReference type="Gene3D" id="3.10.350.10">
    <property type="entry name" value="LysM domain"/>
    <property type="match status" value="1"/>
</dbReference>
<dbReference type="PROSITE" id="PS51782">
    <property type="entry name" value="LYSM"/>
    <property type="match status" value="1"/>
</dbReference>
<dbReference type="InterPro" id="IPR016047">
    <property type="entry name" value="M23ase_b-sheet_dom"/>
</dbReference>
<dbReference type="Pfam" id="PF01551">
    <property type="entry name" value="Peptidase_M23"/>
    <property type="match status" value="1"/>
</dbReference>
<evidence type="ECO:0000256" key="3">
    <source>
        <dbReference type="SAM" id="SignalP"/>
    </source>
</evidence>
<dbReference type="GO" id="GO:0004222">
    <property type="term" value="F:metalloendopeptidase activity"/>
    <property type="evidence" value="ECO:0007669"/>
    <property type="project" value="TreeGrafter"/>
</dbReference>
<feature type="signal peptide" evidence="3">
    <location>
        <begin position="1"/>
        <end position="17"/>
    </location>
</feature>
<dbReference type="InterPro" id="IPR050570">
    <property type="entry name" value="Cell_wall_metabolism_enzyme"/>
</dbReference>
<dbReference type="PANTHER" id="PTHR21666:SF263">
    <property type="entry name" value="MUREIN HYDROLASE ACTIVATOR NLPD"/>
    <property type="match status" value="1"/>
</dbReference>
<evidence type="ECO:0000313" key="5">
    <source>
        <dbReference type="Proteomes" id="UP000197424"/>
    </source>
</evidence>
<protein>
    <submittedName>
        <fullName evidence="4">Peptidase</fullName>
    </submittedName>
</protein>
<sequence length="233" mass="24669">MAIPFRLVLLAPLLLVAACASTPDYPPAGYGQYRVQPGDTLYRIARVHNQTVANLARWNRISDTSDIQAGQLLRVIAPAGDTVASSSPSRPAAGSKPKPRPAPPASTAKPRPPAGGITLAWPAQGTLLAGFTSANKGIDISGKAGDPVKAAASGKVVYAGAGIKSYGNLLILRHSDDWLTAYAHNQQLLVKENQTVKAGQTIARMGNSGTDRVKLHFELRYKGNATDPRPYLR</sequence>
<dbReference type="AlphaFoldDB" id="A0A248LIM6"/>
<dbReference type="EMBL" id="CP022115">
    <property type="protein sequence ID" value="ASJ24033.1"/>
    <property type="molecule type" value="Genomic_DNA"/>
</dbReference>
<dbReference type="CDD" id="cd12797">
    <property type="entry name" value="M23_peptidase"/>
    <property type="match status" value="1"/>
</dbReference>
<dbReference type="Proteomes" id="UP000197424">
    <property type="component" value="Chromosome"/>
</dbReference>
<dbReference type="PROSITE" id="PS51257">
    <property type="entry name" value="PROKAR_LIPOPROTEIN"/>
    <property type="match status" value="1"/>
</dbReference>
<dbReference type="GeneID" id="75109241"/>
<dbReference type="InterPro" id="IPR011055">
    <property type="entry name" value="Dup_hybrid_motif"/>
</dbReference>
<dbReference type="OMA" id="VGPGYYR"/>
<comment type="similarity">
    <text evidence="1">Belongs to the E.coli NlpD/Haemophilus LppB family.</text>
</comment>
<organism evidence="4 5">
    <name type="scientific">Laribacter hongkongensis</name>
    <dbReference type="NCBI Taxonomy" id="168471"/>
    <lineage>
        <taxon>Bacteria</taxon>
        <taxon>Pseudomonadati</taxon>
        <taxon>Pseudomonadota</taxon>
        <taxon>Betaproteobacteria</taxon>
        <taxon>Neisseriales</taxon>
        <taxon>Aquaspirillaceae</taxon>
        <taxon>Laribacter</taxon>
    </lineage>
</organism>
<dbReference type="InterPro" id="IPR018392">
    <property type="entry name" value="LysM"/>
</dbReference>